<protein>
    <submittedName>
        <fullName evidence="1">Uncharacterized protein</fullName>
    </submittedName>
</protein>
<gene>
    <name evidence="1" type="ORF">DPMN_136469</name>
</gene>
<proteinExistence type="predicted"/>
<sequence length="126" mass="14030">MNRTKDRDPAFTTDPGCEQLGRIKNSCDTDIPLQEQIIKTTFMFGDTELHPHIFSCSSIQSVGVILEFTAGYPHEFNAISKSHFGDGSSTDEDRCVVVFEGLLHYLFKEQLNQDVVADVGFASVPQ</sequence>
<evidence type="ECO:0000313" key="1">
    <source>
        <dbReference type="EMBL" id="KAH3808118.1"/>
    </source>
</evidence>
<comment type="caution">
    <text evidence="1">The sequence shown here is derived from an EMBL/GenBank/DDBJ whole genome shotgun (WGS) entry which is preliminary data.</text>
</comment>
<reference evidence="1" key="2">
    <citation type="submission" date="2020-11" db="EMBL/GenBank/DDBJ databases">
        <authorList>
            <person name="McCartney M.A."/>
            <person name="Auch B."/>
            <person name="Kono T."/>
            <person name="Mallez S."/>
            <person name="Becker A."/>
            <person name="Gohl D.M."/>
            <person name="Silverstein K.A.T."/>
            <person name="Koren S."/>
            <person name="Bechman K.B."/>
            <person name="Herman A."/>
            <person name="Abrahante J.E."/>
            <person name="Garbe J."/>
        </authorList>
    </citation>
    <scope>NUCLEOTIDE SEQUENCE</scope>
    <source>
        <strain evidence="1">Duluth1</strain>
        <tissue evidence="1">Whole animal</tissue>
    </source>
</reference>
<dbReference type="AlphaFoldDB" id="A0A9D4G029"/>
<name>A0A9D4G029_DREPO</name>
<keyword evidence="2" id="KW-1185">Reference proteome</keyword>
<dbReference type="EMBL" id="JAIWYP010000006">
    <property type="protein sequence ID" value="KAH3808118.1"/>
    <property type="molecule type" value="Genomic_DNA"/>
</dbReference>
<evidence type="ECO:0000313" key="2">
    <source>
        <dbReference type="Proteomes" id="UP000828390"/>
    </source>
</evidence>
<accession>A0A9D4G029</accession>
<dbReference type="Proteomes" id="UP000828390">
    <property type="component" value="Unassembled WGS sequence"/>
</dbReference>
<organism evidence="1 2">
    <name type="scientific">Dreissena polymorpha</name>
    <name type="common">Zebra mussel</name>
    <name type="synonym">Mytilus polymorpha</name>
    <dbReference type="NCBI Taxonomy" id="45954"/>
    <lineage>
        <taxon>Eukaryota</taxon>
        <taxon>Metazoa</taxon>
        <taxon>Spiralia</taxon>
        <taxon>Lophotrochozoa</taxon>
        <taxon>Mollusca</taxon>
        <taxon>Bivalvia</taxon>
        <taxon>Autobranchia</taxon>
        <taxon>Heteroconchia</taxon>
        <taxon>Euheterodonta</taxon>
        <taxon>Imparidentia</taxon>
        <taxon>Neoheterodontei</taxon>
        <taxon>Myida</taxon>
        <taxon>Dreissenoidea</taxon>
        <taxon>Dreissenidae</taxon>
        <taxon>Dreissena</taxon>
    </lineage>
</organism>
<reference evidence="1" key="1">
    <citation type="journal article" date="2019" name="bioRxiv">
        <title>The Genome of the Zebra Mussel, Dreissena polymorpha: A Resource for Invasive Species Research.</title>
        <authorList>
            <person name="McCartney M.A."/>
            <person name="Auch B."/>
            <person name="Kono T."/>
            <person name="Mallez S."/>
            <person name="Zhang Y."/>
            <person name="Obille A."/>
            <person name="Becker A."/>
            <person name="Abrahante J.E."/>
            <person name="Garbe J."/>
            <person name="Badalamenti J.P."/>
            <person name="Herman A."/>
            <person name="Mangelson H."/>
            <person name="Liachko I."/>
            <person name="Sullivan S."/>
            <person name="Sone E.D."/>
            <person name="Koren S."/>
            <person name="Silverstein K.A.T."/>
            <person name="Beckman K.B."/>
            <person name="Gohl D.M."/>
        </authorList>
    </citation>
    <scope>NUCLEOTIDE SEQUENCE</scope>
    <source>
        <strain evidence="1">Duluth1</strain>
        <tissue evidence="1">Whole animal</tissue>
    </source>
</reference>